<dbReference type="InterPro" id="IPR036388">
    <property type="entry name" value="WH-like_DNA-bd_sf"/>
</dbReference>
<evidence type="ECO:0000259" key="2">
    <source>
        <dbReference type="Pfam" id="PF01035"/>
    </source>
</evidence>
<dbReference type="EMBL" id="FQWD01000001">
    <property type="protein sequence ID" value="SHF92418.1"/>
    <property type="molecule type" value="Genomic_DNA"/>
</dbReference>
<dbReference type="InterPro" id="IPR036217">
    <property type="entry name" value="MethylDNA_cys_MeTrfase_DNAb"/>
</dbReference>
<keyword evidence="4" id="KW-1185">Reference proteome</keyword>
<dbReference type="STRING" id="634436.SAMN05216361_0898"/>
<dbReference type="CDD" id="cd06445">
    <property type="entry name" value="ATase"/>
    <property type="match status" value="1"/>
</dbReference>
<dbReference type="Pfam" id="PF01035">
    <property type="entry name" value="DNA_binding_1"/>
    <property type="match status" value="1"/>
</dbReference>
<keyword evidence="3" id="KW-0808">Transferase</keyword>
<feature type="domain" description="Methylated-DNA-[protein]-cysteine S-methyltransferase DNA binding" evidence="2">
    <location>
        <begin position="10"/>
        <end position="90"/>
    </location>
</feature>
<keyword evidence="3" id="KW-0489">Methyltransferase</keyword>
<protein>
    <submittedName>
        <fullName evidence="3">Methylated-DNA-protein-cysteine methyltransferase related protein</fullName>
    </submittedName>
</protein>
<organism evidence="3 4">
    <name type="scientific">Marisediminitalea aggregata</name>
    <dbReference type="NCBI Taxonomy" id="634436"/>
    <lineage>
        <taxon>Bacteria</taxon>
        <taxon>Pseudomonadati</taxon>
        <taxon>Pseudomonadota</taxon>
        <taxon>Gammaproteobacteria</taxon>
        <taxon>Alteromonadales</taxon>
        <taxon>Alteromonadaceae</taxon>
        <taxon>Marisediminitalea</taxon>
    </lineage>
</organism>
<evidence type="ECO:0000313" key="4">
    <source>
        <dbReference type="Proteomes" id="UP000184520"/>
    </source>
</evidence>
<dbReference type="GO" id="GO:0032259">
    <property type="term" value="P:methylation"/>
    <property type="evidence" value="ECO:0007669"/>
    <property type="project" value="UniProtKB-KW"/>
</dbReference>
<dbReference type="Proteomes" id="UP000184520">
    <property type="component" value="Unassembled WGS sequence"/>
</dbReference>
<dbReference type="AlphaFoldDB" id="A0A1M5FLN8"/>
<evidence type="ECO:0000313" key="3">
    <source>
        <dbReference type="EMBL" id="SHF92418.1"/>
    </source>
</evidence>
<sequence>MDRNVDFTPTERIWHTIRLIPAGRVAAYGQVADLAGLPGRARMVGRSLKAVPPHEIVPWFRVLRSNGQIAFPVASEHANEQIARLQEEGVLVVNHRVDMKRYQWQPDLPTLLYQLDF</sequence>
<name>A0A1M5FLN8_9ALTE</name>
<gene>
    <name evidence="3" type="ORF">SAMN05216361_0898</name>
</gene>
<dbReference type="OrthoDB" id="9132167at2"/>
<dbReference type="GO" id="GO:0006281">
    <property type="term" value="P:DNA repair"/>
    <property type="evidence" value="ECO:0007669"/>
    <property type="project" value="InterPro"/>
</dbReference>
<dbReference type="PANTHER" id="PTHR42942:SF1">
    <property type="entry name" value="ALKYLTRANSFERASE-LIKE PROTEIN 1"/>
    <property type="match status" value="1"/>
</dbReference>
<reference evidence="4" key="1">
    <citation type="submission" date="2016-11" db="EMBL/GenBank/DDBJ databases">
        <authorList>
            <person name="Varghese N."/>
            <person name="Submissions S."/>
        </authorList>
    </citation>
    <scope>NUCLEOTIDE SEQUENCE [LARGE SCALE GENOMIC DNA]</scope>
    <source>
        <strain evidence="4">CGMCC 1.8995</strain>
    </source>
</reference>
<dbReference type="SUPFAM" id="SSF46767">
    <property type="entry name" value="Methylated DNA-protein cysteine methyltransferase, C-terminal domain"/>
    <property type="match status" value="1"/>
</dbReference>
<dbReference type="GO" id="GO:0008168">
    <property type="term" value="F:methyltransferase activity"/>
    <property type="evidence" value="ECO:0007669"/>
    <property type="project" value="UniProtKB-KW"/>
</dbReference>
<dbReference type="InterPro" id="IPR014048">
    <property type="entry name" value="MethylDNA_cys_MeTrfase_DNA-bd"/>
</dbReference>
<dbReference type="RefSeq" id="WP_073318349.1">
    <property type="nucleotide sequence ID" value="NZ_FQWD01000001.1"/>
</dbReference>
<keyword evidence="1" id="KW-0227">DNA damage</keyword>
<dbReference type="Gene3D" id="1.10.10.10">
    <property type="entry name" value="Winged helix-like DNA-binding domain superfamily/Winged helix DNA-binding domain"/>
    <property type="match status" value="1"/>
</dbReference>
<proteinExistence type="predicted"/>
<accession>A0A1M5FLN8</accession>
<dbReference type="PANTHER" id="PTHR42942">
    <property type="entry name" value="6-O-METHYLGUANINE DNA METHYLTRANSFERASE"/>
    <property type="match status" value="1"/>
</dbReference>
<dbReference type="InterPro" id="IPR052520">
    <property type="entry name" value="ATL_DNA_repair"/>
</dbReference>
<evidence type="ECO:0000256" key="1">
    <source>
        <dbReference type="ARBA" id="ARBA00022763"/>
    </source>
</evidence>